<feature type="region of interest" description="Disordered" evidence="1">
    <location>
        <begin position="1"/>
        <end position="30"/>
    </location>
</feature>
<dbReference type="Pfam" id="PF13699">
    <property type="entry name" value="eCIS_core"/>
    <property type="match status" value="1"/>
</dbReference>
<evidence type="ECO:0000259" key="2">
    <source>
        <dbReference type="Pfam" id="PF13699"/>
    </source>
</evidence>
<feature type="region of interest" description="Disordered" evidence="1">
    <location>
        <begin position="114"/>
        <end position="145"/>
    </location>
</feature>
<evidence type="ECO:0000256" key="1">
    <source>
        <dbReference type="SAM" id="MobiDB-lite"/>
    </source>
</evidence>
<name>A0ABR7Q6Y9_9FLAO</name>
<dbReference type="EMBL" id="JACGWS010000003">
    <property type="protein sequence ID" value="MBC8754325.1"/>
    <property type="molecule type" value="Genomic_DNA"/>
</dbReference>
<evidence type="ECO:0000313" key="3">
    <source>
        <dbReference type="EMBL" id="MBC8754325.1"/>
    </source>
</evidence>
<feature type="compositionally biased region" description="Low complexity" evidence="1">
    <location>
        <begin position="119"/>
        <end position="132"/>
    </location>
</feature>
<feature type="region of interest" description="Disordered" evidence="1">
    <location>
        <begin position="532"/>
        <end position="552"/>
    </location>
</feature>
<protein>
    <submittedName>
        <fullName evidence="3">DUF4157 domain-containing protein</fullName>
    </submittedName>
</protein>
<dbReference type="RefSeq" id="WP_187561368.1">
    <property type="nucleotide sequence ID" value="NZ_JACGWS010000003.1"/>
</dbReference>
<evidence type="ECO:0000313" key="4">
    <source>
        <dbReference type="Proteomes" id="UP000619238"/>
    </source>
</evidence>
<dbReference type="InterPro" id="IPR025295">
    <property type="entry name" value="eCIS_core_dom"/>
</dbReference>
<comment type="caution">
    <text evidence="3">The sequence shown here is derived from an EMBL/GenBank/DDBJ whole genome shotgun (WGS) entry which is preliminary data.</text>
</comment>
<gene>
    <name evidence="3" type="ORF">H2O64_06555</name>
</gene>
<sequence>MFAPSSIIRESKHKNNSNSTPFLKGKGNQHSFIPPIIQAKLTIGKSNDKYEKEADQVADKVMRMPTGNQSQTVQRKCNKCNEDKLQMKPLAASLSPIIQRQEVKQDEEEILQMKGNENKSPSAALASSLQKSKGGGQAMDASTQNSMGNSIGADFSKVKIHTNENAVQMNRSLSAKAFTNGNDIYFNSGQYNPKSSGGKHLLAHELAHVVQQKGNKTQPNLIQRYFDATGTKGSAKGKSYRIADDLTAAVRVGYPNHDFYAKAGKAKAANTKLTKVGSGIKLIELSSSFNVSDGTNTKTLKKVAPINFKNFTFGDNMKLIDDCGKSCAVIVGSNKRTALHYDPLTGTNAKTAATSPAFMKAEIMKKLLKRWLKMASTSAAEKVKINATITKANAKMLEVNAAKAAYRAATTTADKKAKIKIYWSKVEAYGDSMMTYYNTLSATKREEVDKYLEINKYASPDVGQGYTMSSGGTNYPGKRTWNFHWGGVVMKSDDKKDTVTLENYAVPGDVENKKWDFAMYGTAAKKGQTFHEQHLGTKQHGDKPTTMTIEKK</sequence>
<proteinExistence type="predicted"/>
<keyword evidence="4" id="KW-1185">Reference proteome</keyword>
<dbReference type="Proteomes" id="UP000619238">
    <property type="component" value="Unassembled WGS sequence"/>
</dbReference>
<organism evidence="3 4">
    <name type="scientific">Kordia aestuariivivens</name>
    <dbReference type="NCBI Taxonomy" id="2759037"/>
    <lineage>
        <taxon>Bacteria</taxon>
        <taxon>Pseudomonadati</taxon>
        <taxon>Bacteroidota</taxon>
        <taxon>Flavobacteriia</taxon>
        <taxon>Flavobacteriales</taxon>
        <taxon>Flavobacteriaceae</taxon>
        <taxon>Kordia</taxon>
    </lineage>
</organism>
<reference evidence="3 4" key="1">
    <citation type="submission" date="2020-07" db="EMBL/GenBank/DDBJ databases">
        <title>Description of Kordia aestuariivivens sp. nov., isolated from a tidal flat.</title>
        <authorList>
            <person name="Park S."/>
            <person name="Yoon J.-H."/>
        </authorList>
    </citation>
    <scope>NUCLEOTIDE SEQUENCE [LARGE SCALE GENOMIC DNA]</scope>
    <source>
        <strain evidence="3 4">YSTF-M3</strain>
    </source>
</reference>
<accession>A0ABR7Q6Y9</accession>
<feature type="domain" description="eCIS core" evidence="2">
    <location>
        <begin position="139"/>
        <end position="215"/>
    </location>
</feature>